<dbReference type="Proteomes" id="UP001224775">
    <property type="component" value="Unassembled WGS sequence"/>
</dbReference>
<dbReference type="InterPro" id="IPR029063">
    <property type="entry name" value="SAM-dependent_MTases_sf"/>
</dbReference>
<keyword evidence="1" id="KW-0963">Cytoplasm</keyword>
<sequence>MWTQHKMTLPIMMMACISHVHPLLTRRTMMTTAFSFSSTNSAITTATRGGIRKQHYPYLTNNSQALLHAISTTTSSEEEEEVWNRAAEEIDPYSEEAKLNLSNFYKRHNIVLDAEKDHKKLLRLTEQVLSWNQRLNLISRKDCTPEVVYHRHILPSIALLPLVLKSSHDTDDDTNNNNNSQPLKIVDVGTGGGFPGLPLALLLPHCEFTLVDSIQKKLVAVSEMAAELDVENVRIHCGRCEEMYAEREGRMEHLGKYDVCLGRSVTALPRFCAWMYPLLKMQQQQQEEDGDGEEGRLIYIIGGELEDVVESRILSDTNLDELLDREEGTSDKRALIFMANDVEEIAVESGEVDKIVRHAPAGTGKKSKKKKNQQQQRTNKVAKGAWQKRDNSVKKERGYGDFQRFEF</sequence>
<reference evidence="6" key="1">
    <citation type="submission" date="2023-06" db="EMBL/GenBank/DDBJ databases">
        <title>Survivors Of The Sea: Transcriptome response of Skeletonema marinoi to long-term dormancy.</title>
        <authorList>
            <person name="Pinder M.I.M."/>
            <person name="Kourtchenko O."/>
            <person name="Robertson E.K."/>
            <person name="Larsson T."/>
            <person name="Maumus F."/>
            <person name="Osuna-Cruz C.M."/>
            <person name="Vancaester E."/>
            <person name="Stenow R."/>
            <person name="Vandepoele K."/>
            <person name="Ploug H."/>
            <person name="Bruchert V."/>
            <person name="Godhe A."/>
            <person name="Topel M."/>
        </authorList>
    </citation>
    <scope>NUCLEOTIDE SEQUENCE</scope>
    <source>
        <strain evidence="6">R05AC</strain>
    </source>
</reference>
<dbReference type="Pfam" id="PF02527">
    <property type="entry name" value="GidB"/>
    <property type="match status" value="1"/>
</dbReference>
<keyword evidence="5" id="KW-0732">Signal</keyword>
<dbReference type="EMBL" id="JATAAI010000035">
    <property type="protein sequence ID" value="KAK1735171.1"/>
    <property type="molecule type" value="Genomic_DNA"/>
</dbReference>
<organism evidence="6 7">
    <name type="scientific">Skeletonema marinoi</name>
    <dbReference type="NCBI Taxonomy" id="267567"/>
    <lineage>
        <taxon>Eukaryota</taxon>
        <taxon>Sar</taxon>
        <taxon>Stramenopiles</taxon>
        <taxon>Ochrophyta</taxon>
        <taxon>Bacillariophyta</taxon>
        <taxon>Coscinodiscophyceae</taxon>
        <taxon>Thalassiosirophycidae</taxon>
        <taxon>Thalassiosirales</taxon>
        <taxon>Skeletonemataceae</taxon>
        <taxon>Skeletonema</taxon>
        <taxon>Skeletonema marinoi-dohrnii complex</taxon>
    </lineage>
</organism>
<dbReference type="GO" id="GO:0005829">
    <property type="term" value="C:cytosol"/>
    <property type="evidence" value="ECO:0007669"/>
    <property type="project" value="TreeGrafter"/>
</dbReference>
<gene>
    <name evidence="6" type="ORF">QTG54_014237</name>
</gene>
<dbReference type="Gene3D" id="3.40.50.150">
    <property type="entry name" value="Vaccinia Virus protein VP39"/>
    <property type="match status" value="1"/>
</dbReference>
<proteinExistence type="inferred from homology"/>
<feature type="chain" id="PRO_5042000371" evidence="5">
    <location>
        <begin position="23"/>
        <end position="407"/>
    </location>
</feature>
<keyword evidence="7" id="KW-1185">Reference proteome</keyword>
<evidence type="ECO:0000256" key="3">
    <source>
        <dbReference type="ARBA" id="ARBA00022679"/>
    </source>
</evidence>
<protein>
    <submittedName>
        <fullName evidence="6">rRNA small subunit methyltransferase G</fullName>
        <ecNumber evidence="6">2.1.1.170</ecNumber>
    </submittedName>
</protein>
<evidence type="ECO:0000256" key="2">
    <source>
        <dbReference type="ARBA" id="ARBA00022552"/>
    </source>
</evidence>
<evidence type="ECO:0000256" key="4">
    <source>
        <dbReference type="SAM" id="MobiDB-lite"/>
    </source>
</evidence>
<evidence type="ECO:0000256" key="1">
    <source>
        <dbReference type="ARBA" id="ARBA00022490"/>
    </source>
</evidence>
<dbReference type="AlphaFoldDB" id="A0AAD8XWH6"/>
<feature type="region of interest" description="Disordered" evidence="4">
    <location>
        <begin position="358"/>
        <end position="407"/>
    </location>
</feature>
<comment type="caution">
    <text evidence="6">The sequence shown here is derived from an EMBL/GenBank/DDBJ whole genome shotgun (WGS) entry which is preliminary data.</text>
</comment>
<dbReference type="SUPFAM" id="SSF53335">
    <property type="entry name" value="S-adenosyl-L-methionine-dependent methyltransferases"/>
    <property type="match status" value="1"/>
</dbReference>
<feature type="signal peptide" evidence="5">
    <location>
        <begin position="1"/>
        <end position="22"/>
    </location>
</feature>
<dbReference type="EC" id="2.1.1.170" evidence="6"/>
<evidence type="ECO:0000313" key="7">
    <source>
        <dbReference type="Proteomes" id="UP001224775"/>
    </source>
</evidence>
<accession>A0AAD8XWH6</accession>
<keyword evidence="3 6" id="KW-0808">Transferase</keyword>
<dbReference type="InterPro" id="IPR003682">
    <property type="entry name" value="rRNA_ssu_MeTfrase_G"/>
</dbReference>
<feature type="compositionally biased region" description="Basic and acidic residues" evidence="4">
    <location>
        <begin position="387"/>
        <end position="407"/>
    </location>
</feature>
<evidence type="ECO:0000313" key="6">
    <source>
        <dbReference type="EMBL" id="KAK1735171.1"/>
    </source>
</evidence>
<evidence type="ECO:0000256" key="5">
    <source>
        <dbReference type="SAM" id="SignalP"/>
    </source>
</evidence>
<keyword evidence="2" id="KW-0698">rRNA processing</keyword>
<name>A0AAD8XWH6_9STRA</name>
<dbReference type="PANTHER" id="PTHR31760:SF0">
    <property type="entry name" value="S-ADENOSYL-L-METHIONINE-DEPENDENT METHYLTRANSFERASES SUPERFAMILY PROTEIN"/>
    <property type="match status" value="1"/>
</dbReference>
<dbReference type="HAMAP" id="MF_00074">
    <property type="entry name" value="16SrRNA_methyltr_G"/>
    <property type="match status" value="1"/>
</dbReference>
<dbReference type="PANTHER" id="PTHR31760">
    <property type="entry name" value="S-ADENOSYL-L-METHIONINE-DEPENDENT METHYLTRANSFERASES SUPERFAMILY PROTEIN"/>
    <property type="match status" value="1"/>
</dbReference>
<keyword evidence="6" id="KW-0489">Methyltransferase</keyword>
<dbReference type="GO" id="GO:0070043">
    <property type="term" value="F:rRNA (guanine-N7-)-methyltransferase activity"/>
    <property type="evidence" value="ECO:0007669"/>
    <property type="project" value="TreeGrafter"/>
</dbReference>